<feature type="region of interest" description="Disordered" evidence="1">
    <location>
        <begin position="27"/>
        <end position="59"/>
    </location>
</feature>
<dbReference type="AlphaFoldDB" id="A0ABD6WBL0"/>
<dbReference type="EMBL" id="PSUL01000002">
    <property type="protein sequence ID" value="PPF15941.1"/>
    <property type="molecule type" value="Genomic_DNA"/>
</dbReference>
<accession>A0ABD6WBL0</accession>
<evidence type="ECO:0000313" key="3">
    <source>
        <dbReference type="EMBL" id="PPF15941.1"/>
    </source>
</evidence>
<dbReference type="PROSITE" id="PS51257">
    <property type="entry name" value="PROKAR_LIPOPROTEIN"/>
    <property type="match status" value="1"/>
</dbReference>
<protein>
    <submittedName>
        <fullName evidence="3">Uncharacterized protein</fullName>
    </submittedName>
</protein>
<organism evidence="3 4">
    <name type="scientific">Rathayibacter rathayi</name>
    <name type="common">Corynebacterium rathayi</name>
    <dbReference type="NCBI Taxonomy" id="33887"/>
    <lineage>
        <taxon>Bacteria</taxon>
        <taxon>Bacillati</taxon>
        <taxon>Actinomycetota</taxon>
        <taxon>Actinomycetes</taxon>
        <taxon>Micrococcales</taxon>
        <taxon>Microbacteriaceae</taxon>
        <taxon>Rathayibacter</taxon>
    </lineage>
</organism>
<feature type="compositionally biased region" description="Low complexity" evidence="1">
    <location>
        <begin position="27"/>
        <end position="52"/>
    </location>
</feature>
<proteinExistence type="predicted"/>
<evidence type="ECO:0000256" key="1">
    <source>
        <dbReference type="SAM" id="MobiDB-lite"/>
    </source>
</evidence>
<comment type="caution">
    <text evidence="3">The sequence shown here is derived from an EMBL/GenBank/DDBJ whole genome shotgun (WGS) entry which is preliminary data.</text>
</comment>
<evidence type="ECO:0000256" key="2">
    <source>
        <dbReference type="SAM" id="SignalP"/>
    </source>
</evidence>
<sequence>MSIRSTSVPAIAVAVALALAGCGTAGVDPTPSTSPTPSATPSAPAAQSSSDPGSDLNDPETLKKIAGALGGASAFSFEAGAAFSPDNTAYWNLDQAALTAAGFRAVDSGTDPSTGHWLFRDDAGTTLLVIQQRVRDNDPAVSDEDATRHVIEMSRPLSDLQPTSLAFDGGGTVDALRADIASDDDLTWTTVARTFTQTGIALSLIAAGEDQARASAALDVGIHSTTVDFRGVLPLVGGSSTTPPAE</sequence>
<evidence type="ECO:0000313" key="4">
    <source>
        <dbReference type="Proteomes" id="UP000237881"/>
    </source>
</evidence>
<feature type="signal peptide" evidence="2">
    <location>
        <begin position="1"/>
        <end position="20"/>
    </location>
</feature>
<name>A0ABD6WBL0_RATRA</name>
<feature type="chain" id="PRO_5044816557" evidence="2">
    <location>
        <begin position="21"/>
        <end position="246"/>
    </location>
</feature>
<keyword evidence="2" id="KW-0732">Signal</keyword>
<reference evidence="3 4" key="1">
    <citation type="submission" date="2018-02" db="EMBL/GenBank/DDBJ databases">
        <title>Bacteriophage NCPPB3778 and a type I-E CRISPR drive the evolution of the US Biological Select Agent, Rathayibacter toxicus.</title>
        <authorList>
            <person name="Davis E.W.II."/>
            <person name="Tabima J.F."/>
            <person name="Weisberg A.J."/>
            <person name="Lopes L.D."/>
            <person name="Wiseman M.S."/>
            <person name="Wiseman M.S."/>
            <person name="Pupko T."/>
            <person name="Belcher M.S."/>
            <person name="Sechler A.J."/>
            <person name="Tancos M.A."/>
            <person name="Schroeder B.K."/>
            <person name="Murray T.D."/>
            <person name="Luster D.G."/>
            <person name="Schneider W.L."/>
            <person name="Rogers E."/>
            <person name="Andreote F.D."/>
            <person name="Grunwald N.J."/>
            <person name="Putnam M.L."/>
            <person name="Chang J.H."/>
        </authorList>
    </citation>
    <scope>NUCLEOTIDE SEQUENCE [LARGE SCALE GENOMIC DNA]</scope>
    <source>
        <strain evidence="3 4">AY1I9</strain>
    </source>
</reference>
<gene>
    <name evidence="3" type="ORF">C5C04_01615</name>
</gene>
<dbReference type="RefSeq" id="WP_104262140.1">
    <property type="nucleotide sequence ID" value="NZ_PSUI01000028.1"/>
</dbReference>
<dbReference type="Proteomes" id="UP000237881">
    <property type="component" value="Unassembled WGS sequence"/>
</dbReference>